<accession>A0A371HG01</accession>
<dbReference type="InterPro" id="IPR050951">
    <property type="entry name" value="Retrovirus_Pol_polyprotein"/>
</dbReference>
<comment type="caution">
    <text evidence="3">The sequence shown here is derived from an EMBL/GenBank/DDBJ whole genome shotgun (WGS) entry which is preliminary data.</text>
</comment>
<evidence type="ECO:0000313" key="4">
    <source>
        <dbReference type="Proteomes" id="UP000257109"/>
    </source>
</evidence>
<dbReference type="GO" id="GO:0003824">
    <property type="term" value="F:catalytic activity"/>
    <property type="evidence" value="ECO:0007669"/>
    <property type="project" value="UniProtKB-KW"/>
</dbReference>
<proteinExistence type="predicted"/>
<dbReference type="InterPro" id="IPR043502">
    <property type="entry name" value="DNA/RNA_pol_sf"/>
</dbReference>
<evidence type="ECO:0000313" key="3">
    <source>
        <dbReference type="EMBL" id="RDY01723.1"/>
    </source>
</evidence>
<dbReference type="OrthoDB" id="101614at2759"/>
<sequence>MDSFSGYNQIQMASEDREKTFINTWGTFYYKTQECRSDISKGYGDPIPRYDDMMYEEIKVYVDDMIAKLNLAKCTFGVKSGKLLGFIVNEKGIEVDPDKVKAIREMPAPRTKSKEAFKKIKKYLKNLPILVLEVPRRPLILYLEVLEKSIGCVLRQQDATRKEEQAIYYLSKKVNLLRFGLRSKKAEIIHAGQHYMTNIQDRPHQVHLQEIGTNRANSMLANGSVRIQHCIHEPKSHKRERPGRTLGSSPHIKLLAPST</sequence>
<dbReference type="SUPFAM" id="SSF56672">
    <property type="entry name" value="DNA/RNA polymerases"/>
    <property type="match status" value="1"/>
</dbReference>
<feature type="domain" description="Reverse transcriptase/retrotransposon-derived protein RNase H-like" evidence="2">
    <location>
        <begin position="112"/>
        <end position="175"/>
    </location>
</feature>
<evidence type="ECO:0000256" key="1">
    <source>
        <dbReference type="ARBA" id="ARBA00023268"/>
    </source>
</evidence>
<dbReference type="PANTHER" id="PTHR37984:SF5">
    <property type="entry name" value="PROTEIN NYNRIN-LIKE"/>
    <property type="match status" value="1"/>
</dbReference>
<dbReference type="Gene3D" id="3.30.70.270">
    <property type="match status" value="1"/>
</dbReference>
<dbReference type="AlphaFoldDB" id="A0A371HG01"/>
<name>A0A371HG01_MUCPR</name>
<keyword evidence="4" id="KW-1185">Reference proteome</keyword>
<dbReference type="InterPro" id="IPR041577">
    <property type="entry name" value="RT_RNaseH_2"/>
</dbReference>
<dbReference type="PANTHER" id="PTHR37984">
    <property type="entry name" value="PROTEIN CBG26694"/>
    <property type="match status" value="1"/>
</dbReference>
<gene>
    <name evidence="3" type="primary">pol</name>
    <name evidence="3" type="ORF">CR513_14915</name>
</gene>
<dbReference type="Proteomes" id="UP000257109">
    <property type="component" value="Unassembled WGS sequence"/>
</dbReference>
<dbReference type="EMBL" id="QJKJ01002702">
    <property type="protein sequence ID" value="RDY01723.1"/>
    <property type="molecule type" value="Genomic_DNA"/>
</dbReference>
<evidence type="ECO:0000259" key="2">
    <source>
        <dbReference type="Pfam" id="PF17919"/>
    </source>
</evidence>
<organism evidence="3 4">
    <name type="scientific">Mucuna pruriens</name>
    <name type="common">Velvet bean</name>
    <name type="synonym">Dolichos pruriens</name>
    <dbReference type="NCBI Taxonomy" id="157652"/>
    <lineage>
        <taxon>Eukaryota</taxon>
        <taxon>Viridiplantae</taxon>
        <taxon>Streptophyta</taxon>
        <taxon>Embryophyta</taxon>
        <taxon>Tracheophyta</taxon>
        <taxon>Spermatophyta</taxon>
        <taxon>Magnoliopsida</taxon>
        <taxon>eudicotyledons</taxon>
        <taxon>Gunneridae</taxon>
        <taxon>Pentapetalae</taxon>
        <taxon>rosids</taxon>
        <taxon>fabids</taxon>
        <taxon>Fabales</taxon>
        <taxon>Fabaceae</taxon>
        <taxon>Papilionoideae</taxon>
        <taxon>50 kb inversion clade</taxon>
        <taxon>NPAAA clade</taxon>
        <taxon>indigoferoid/millettioid clade</taxon>
        <taxon>Phaseoleae</taxon>
        <taxon>Mucuna</taxon>
    </lineage>
</organism>
<reference evidence="3" key="1">
    <citation type="submission" date="2018-05" db="EMBL/GenBank/DDBJ databases">
        <title>Draft genome of Mucuna pruriens seed.</title>
        <authorList>
            <person name="Nnadi N.E."/>
            <person name="Vos R."/>
            <person name="Hasami M.H."/>
            <person name="Devisetty U.K."/>
            <person name="Aguiy J.C."/>
        </authorList>
    </citation>
    <scope>NUCLEOTIDE SEQUENCE [LARGE SCALE GENOMIC DNA]</scope>
    <source>
        <strain evidence="3">JCA_2017</strain>
    </source>
</reference>
<dbReference type="Pfam" id="PF17919">
    <property type="entry name" value="RT_RNaseH_2"/>
    <property type="match status" value="1"/>
</dbReference>
<dbReference type="InterPro" id="IPR043128">
    <property type="entry name" value="Rev_trsase/Diguanyl_cyclase"/>
</dbReference>
<keyword evidence="1" id="KW-0511">Multifunctional enzyme</keyword>
<feature type="non-terminal residue" evidence="3">
    <location>
        <position position="1"/>
    </location>
</feature>
<protein>
    <submittedName>
        <fullName evidence="3">Retrovirus-related Pol polyprotein from transposon gypsy</fullName>
    </submittedName>
</protein>